<protein>
    <submittedName>
        <fullName evidence="2">Response regulator</fullName>
    </submittedName>
</protein>
<sequence>MADTRKLVLMIQPMSRQGALWQAILRSQGIAVIWEHPDVNLSDSFKHLKSAKVALPDLLLIDTRIQTLNAYSVCRWCRDHYPEVQVVLVNGAQKEITPSEREWAIFQGASDLLPRFQRDRLVSGAVARVKRLLELLGHSHLDSGALVNALIGASREQRSPDGAEHYRKDSHKQIMDL</sequence>
<dbReference type="AlphaFoldDB" id="A0AA97AIZ6"/>
<dbReference type="InterPro" id="IPR011006">
    <property type="entry name" value="CheY-like_superfamily"/>
</dbReference>
<organism evidence="2">
    <name type="scientific">Leptolyngbya sp. NK1-12</name>
    <dbReference type="NCBI Taxonomy" id="2547451"/>
    <lineage>
        <taxon>Bacteria</taxon>
        <taxon>Bacillati</taxon>
        <taxon>Cyanobacteriota</taxon>
        <taxon>Cyanophyceae</taxon>
        <taxon>Leptolyngbyales</taxon>
        <taxon>Leptolyngbyaceae</taxon>
        <taxon>Leptolyngbya group</taxon>
        <taxon>Leptolyngbya</taxon>
    </lineage>
</organism>
<dbReference type="SUPFAM" id="SSF52172">
    <property type="entry name" value="CheY-like"/>
    <property type="match status" value="1"/>
</dbReference>
<dbReference type="EMBL" id="CP053586">
    <property type="protein sequence ID" value="WNZ26084.1"/>
    <property type="molecule type" value="Genomic_DNA"/>
</dbReference>
<dbReference type="Gene3D" id="3.40.50.2300">
    <property type="match status" value="1"/>
</dbReference>
<accession>A0AA97AIZ6</accession>
<feature type="region of interest" description="Disordered" evidence="1">
    <location>
        <begin position="158"/>
        <end position="177"/>
    </location>
</feature>
<evidence type="ECO:0000256" key="1">
    <source>
        <dbReference type="SAM" id="MobiDB-lite"/>
    </source>
</evidence>
<name>A0AA97AIZ6_9CYAN</name>
<proteinExistence type="predicted"/>
<evidence type="ECO:0000313" key="2">
    <source>
        <dbReference type="EMBL" id="WNZ26084.1"/>
    </source>
</evidence>
<reference evidence="2" key="1">
    <citation type="submission" date="2020-05" db="EMBL/GenBank/DDBJ databases">
        <authorList>
            <person name="Zhu T."/>
            <person name="Keshari N."/>
            <person name="Lu X."/>
        </authorList>
    </citation>
    <scope>NUCLEOTIDE SEQUENCE</scope>
    <source>
        <strain evidence="2">NK1-12</strain>
    </source>
</reference>
<dbReference type="RefSeq" id="WP_316432274.1">
    <property type="nucleotide sequence ID" value="NZ_CP053586.1"/>
</dbReference>
<gene>
    <name evidence="2" type="ORF">HJG54_26825</name>
</gene>